<dbReference type="EMBL" id="CP111026">
    <property type="protein sequence ID" value="WAR28413.1"/>
    <property type="molecule type" value="Genomic_DNA"/>
</dbReference>
<organism evidence="1 2">
    <name type="scientific">Mya arenaria</name>
    <name type="common">Soft-shell clam</name>
    <dbReference type="NCBI Taxonomy" id="6604"/>
    <lineage>
        <taxon>Eukaryota</taxon>
        <taxon>Metazoa</taxon>
        <taxon>Spiralia</taxon>
        <taxon>Lophotrochozoa</taxon>
        <taxon>Mollusca</taxon>
        <taxon>Bivalvia</taxon>
        <taxon>Autobranchia</taxon>
        <taxon>Heteroconchia</taxon>
        <taxon>Euheterodonta</taxon>
        <taxon>Imparidentia</taxon>
        <taxon>Neoheterodontei</taxon>
        <taxon>Myida</taxon>
        <taxon>Myoidea</taxon>
        <taxon>Myidae</taxon>
        <taxon>Mya</taxon>
    </lineage>
</organism>
<evidence type="ECO:0008006" key="3">
    <source>
        <dbReference type="Google" id="ProtNLM"/>
    </source>
</evidence>
<protein>
    <recommendedName>
        <fullName evidence="3">DUF659 domain-containing protein</fullName>
    </recommendedName>
</protein>
<evidence type="ECO:0000313" key="2">
    <source>
        <dbReference type="Proteomes" id="UP001164746"/>
    </source>
</evidence>
<accession>A0ABY7G1S2</accession>
<evidence type="ECO:0000313" key="1">
    <source>
        <dbReference type="EMBL" id="WAR28413.1"/>
    </source>
</evidence>
<keyword evidence="2" id="KW-1185">Reference proteome</keyword>
<name>A0ABY7G1S2_MYAAR</name>
<reference evidence="1" key="1">
    <citation type="submission" date="2022-11" db="EMBL/GenBank/DDBJ databases">
        <title>Centuries of genome instability and evolution in soft-shell clam transmissible cancer (bioRxiv).</title>
        <authorList>
            <person name="Hart S.F.M."/>
            <person name="Yonemitsu M.A."/>
            <person name="Giersch R.M."/>
            <person name="Beal B.F."/>
            <person name="Arriagada G."/>
            <person name="Davis B.W."/>
            <person name="Ostrander E.A."/>
            <person name="Goff S.P."/>
            <person name="Metzger M.J."/>
        </authorList>
    </citation>
    <scope>NUCLEOTIDE SEQUENCE</scope>
    <source>
        <strain evidence="1">MELC-2E11</strain>
        <tissue evidence="1">Siphon/mantle</tissue>
    </source>
</reference>
<sequence length="107" mass="12264">MSGYVSGVQARITNLFPRAKYFTHCASHCINLVFHRTPKYPKQTRNLMNTIKEQTFFLGYSAKRKDILKTFLTKDRFKTIVVAVLTQYALGFVRPLSVSLQGKSCNL</sequence>
<proteinExistence type="predicted"/>
<gene>
    <name evidence="1" type="ORF">MAR_014117</name>
</gene>
<dbReference type="Proteomes" id="UP001164746">
    <property type="component" value="Chromosome 15"/>
</dbReference>